<evidence type="ECO:0000313" key="5">
    <source>
        <dbReference type="Proteomes" id="UP000216446"/>
    </source>
</evidence>
<dbReference type="GO" id="GO:0016747">
    <property type="term" value="F:acyltransferase activity, transferring groups other than amino-acyl groups"/>
    <property type="evidence" value="ECO:0007669"/>
    <property type="project" value="InterPro"/>
</dbReference>
<evidence type="ECO:0000256" key="2">
    <source>
        <dbReference type="ARBA" id="ARBA00023315"/>
    </source>
</evidence>
<keyword evidence="1" id="KW-0808">Transferase</keyword>
<dbReference type="FunCoup" id="A0A259U404">
    <property type="interactions" value="40"/>
</dbReference>
<dbReference type="Gene3D" id="3.40.630.30">
    <property type="match status" value="1"/>
</dbReference>
<dbReference type="Pfam" id="PF13673">
    <property type="entry name" value="Acetyltransf_10"/>
    <property type="match status" value="1"/>
</dbReference>
<name>A0A259U404_9BACT</name>
<dbReference type="InParanoid" id="A0A259U404"/>
<reference evidence="4 5" key="1">
    <citation type="submission" date="2016-11" db="EMBL/GenBank/DDBJ databases">
        <title>Study of marine rhodopsin-containing bacteria.</title>
        <authorList>
            <person name="Yoshizawa S."/>
            <person name="Kumagai Y."/>
            <person name="Kogure K."/>
        </authorList>
    </citation>
    <scope>NUCLEOTIDE SEQUENCE [LARGE SCALE GENOMIC DNA]</scope>
    <source>
        <strain evidence="4 5">SG-29</strain>
    </source>
</reference>
<dbReference type="InterPro" id="IPR000182">
    <property type="entry name" value="GNAT_dom"/>
</dbReference>
<proteinExistence type="predicted"/>
<sequence>MHPPLAILPVTDAALWEAARALRHRVFVEEQACPPEEEWDAYDWPTDQGRTCRHLLGFEGERPAAVCRWRPVEAAGETWAKLERFAVAPEARGHGYGRAMVEAALADARREGHTRFMLYAQDHLRGFYGTWGFQASGDVFWDVGIPHVKMTLEG</sequence>
<dbReference type="PANTHER" id="PTHR43877">
    <property type="entry name" value="AMINOALKYLPHOSPHONATE N-ACETYLTRANSFERASE-RELATED-RELATED"/>
    <property type="match status" value="1"/>
</dbReference>
<dbReference type="Proteomes" id="UP000216446">
    <property type="component" value="Unassembled WGS sequence"/>
</dbReference>
<dbReference type="InterPro" id="IPR016181">
    <property type="entry name" value="Acyl_CoA_acyltransferase"/>
</dbReference>
<comment type="caution">
    <text evidence="4">The sequence shown here is derived from an EMBL/GenBank/DDBJ whole genome shotgun (WGS) entry which is preliminary data.</text>
</comment>
<evidence type="ECO:0000259" key="3">
    <source>
        <dbReference type="PROSITE" id="PS51186"/>
    </source>
</evidence>
<protein>
    <recommendedName>
        <fullName evidence="3">N-acetyltransferase domain-containing protein</fullName>
    </recommendedName>
</protein>
<dbReference type="SUPFAM" id="SSF55729">
    <property type="entry name" value="Acyl-CoA N-acyltransferases (Nat)"/>
    <property type="match status" value="1"/>
</dbReference>
<evidence type="ECO:0000256" key="1">
    <source>
        <dbReference type="ARBA" id="ARBA00022679"/>
    </source>
</evidence>
<organism evidence="4 5">
    <name type="scientific">Rubricoccus marinus</name>
    <dbReference type="NCBI Taxonomy" id="716817"/>
    <lineage>
        <taxon>Bacteria</taxon>
        <taxon>Pseudomonadati</taxon>
        <taxon>Rhodothermota</taxon>
        <taxon>Rhodothermia</taxon>
        <taxon>Rhodothermales</taxon>
        <taxon>Rubricoccaceae</taxon>
        <taxon>Rubricoccus</taxon>
    </lineage>
</organism>
<evidence type="ECO:0000313" key="4">
    <source>
        <dbReference type="EMBL" id="OZC04759.1"/>
    </source>
</evidence>
<dbReference type="EMBL" id="MQWB01000001">
    <property type="protein sequence ID" value="OZC04759.1"/>
    <property type="molecule type" value="Genomic_DNA"/>
</dbReference>
<keyword evidence="2" id="KW-0012">Acyltransferase</keyword>
<dbReference type="AlphaFoldDB" id="A0A259U404"/>
<gene>
    <name evidence="4" type="ORF">BSZ36_14880</name>
</gene>
<dbReference type="OrthoDB" id="9796171at2"/>
<keyword evidence="5" id="KW-1185">Reference proteome</keyword>
<feature type="domain" description="N-acetyltransferase" evidence="3">
    <location>
        <begin position="5"/>
        <end position="154"/>
    </location>
</feature>
<dbReference type="PROSITE" id="PS51186">
    <property type="entry name" value="GNAT"/>
    <property type="match status" value="1"/>
</dbReference>
<dbReference type="InterPro" id="IPR050832">
    <property type="entry name" value="Bact_Acetyltransf"/>
</dbReference>
<dbReference type="CDD" id="cd04301">
    <property type="entry name" value="NAT_SF"/>
    <property type="match status" value="1"/>
</dbReference>
<accession>A0A259U404</accession>